<evidence type="ECO:0000313" key="4">
    <source>
        <dbReference type="Proteomes" id="UP000515563"/>
    </source>
</evidence>
<feature type="transmembrane region" description="Helical" evidence="1">
    <location>
        <begin position="155"/>
        <end position="177"/>
    </location>
</feature>
<gene>
    <name evidence="3" type="ORF">F1D05_28850</name>
</gene>
<feature type="transmembrane region" description="Helical" evidence="1">
    <location>
        <begin position="388"/>
        <end position="411"/>
    </location>
</feature>
<keyword evidence="3" id="KW-0808">Transferase</keyword>
<feature type="transmembrane region" description="Helical" evidence="1">
    <location>
        <begin position="227"/>
        <end position="249"/>
    </location>
</feature>
<accession>A0A7G6X4M3</accession>
<reference evidence="4" key="1">
    <citation type="submission" date="2019-09" db="EMBL/GenBank/DDBJ databases">
        <title>Antimicrobial potential of Antarctic Bacteria.</title>
        <authorList>
            <person name="Benaud N."/>
            <person name="Edwards R.J."/>
            <person name="Ferrari B.C."/>
        </authorList>
    </citation>
    <scope>NUCLEOTIDE SEQUENCE [LARGE SCALE GENOMIC DNA]</scope>
    <source>
        <strain evidence="4">SPB151</strain>
    </source>
</reference>
<dbReference type="InterPro" id="IPR002656">
    <property type="entry name" value="Acyl_transf_3_dom"/>
</dbReference>
<keyword evidence="1" id="KW-0812">Transmembrane</keyword>
<protein>
    <submittedName>
        <fullName evidence="3">Acyltransferase</fullName>
    </submittedName>
</protein>
<keyword evidence="3" id="KW-0012">Acyltransferase</keyword>
<dbReference type="AlphaFoldDB" id="A0A7G6X4M3"/>
<evidence type="ECO:0000313" key="3">
    <source>
        <dbReference type="EMBL" id="QNE21188.1"/>
    </source>
</evidence>
<dbReference type="PANTHER" id="PTHR23028">
    <property type="entry name" value="ACETYLTRANSFERASE"/>
    <property type="match status" value="1"/>
</dbReference>
<dbReference type="GO" id="GO:0000271">
    <property type="term" value="P:polysaccharide biosynthetic process"/>
    <property type="evidence" value="ECO:0007669"/>
    <property type="project" value="TreeGrafter"/>
</dbReference>
<feature type="domain" description="Acyltransferase 3" evidence="2">
    <location>
        <begin position="63"/>
        <end position="405"/>
    </location>
</feature>
<dbReference type="RefSeq" id="WP_185443589.1">
    <property type="nucleotide sequence ID" value="NZ_CP043661.1"/>
</dbReference>
<keyword evidence="4" id="KW-1185">Reference proteome</keyword>
<keyword evidence="1" id="KW-0472">Membrane</keyword>
<feature type="transmembrane region" description="Helical" evidence="1">
    <location>
        <begin position="326"/>
        <end position="344"/>
    </location>
</feature>
<sequence>MSTETSASTPAAATAATAAAELAAAAAAAERAAAAAAAERAAATAATELAAAAAPGSKRAPLHSLTGLRFIAALLVFFFHLTLSNSPVPPNSPVNPFADAGLASFLETLFSKAGYLGVSFFFVLSGFVITWSATPGEGALPFYRRRLLKIFPNHLVMFAAAMILFAGATTRPGAWIPNVFLLHSMFPQGDVYVSVNPPSWTLCSELLFYLSFPLLIKPIRRIAANRLWYWTGAMVIAMVGVQLVTQYLISDSPKSPITPISVTQFWFGYIFPVPRMFEFIVGMLVARAVMAGRFPRIDIRWSIPAIVLGYVAALKAPFVYGFSVASILPIVLVIGAFATADLRGERTGVNNKTWRWLGEISFGFYICQGVVIFYGRTLFGSDPFSTPVAILVAIALFIATLLAGWGLHSLVERPMMRRFARPRPNATAPPRQGN</sequence>
<proteinExistence type="predicted"/>
<feature type="transmembrane region" description="Helical" evidence="1">
    <location>
        <begin position="269"/>
        <end position="289"/>
    </location>
</feature>
<dbReference type="PANTHER" id="PTHR23028:SF53">
    <property type="entry name" value="ACYL_TRANSF_3 DOMAIN-CONTAINING PROTEIN"/>
    <property type="match status" value="1"/>
</dbReference>
<dbReference type="KEGG" id="kqi:F1D05_28850"/>
<feature type="transmembrane region" description="Helical" evidence="1">
    <location>
        <begin position="301"/>
        <end position="320"/>
    </location>
</feature>
<dbReference type="EMBL" id="CP043661">
    <property type="protein sequence ID" value="QNE21188.1"/>
    <property type="molecule type" value="Genomic_DNA"/>
</dbReference>
<name>A0A7G6X4M3_9ACTN</name>
<evidence type="ECO:0000256" key="1">
    <source>
        <dbReference type="SAM" id="Phobius"/>
    </source>
</evidence>
<dbReference type="InterPro" id="IPR050879">
    <property type="entry name" value="Acyltransferase_3"/>
</dbReference>
<reference evidence="3 4" key="2">
    <citation type="journal article" date="2020" name="Microbiol. Resour. Announc.">
        <title>Antarctic desert soil bacteria exhibit high novel natural product potential, evaluated through long-read genome sequencing and comparative genomics.</title>
        <authorList>
            <person name="Benaud N."/>
            <person name="Edwards R.J."/>
            <person name="Amos T.G."/>
            <person name="D'Agostino P.M."/>
            <person name="Gutierrez-Chavez C."/>
            <person name="Montgomery K."/>
            <person name="Nicetic I."/>
            <person name="Ferrari B.C."/>
        </authorList>
    </citation>
    <scope>NUCLEOTIDE SEQUENCE [LARGE SCALE GENOMIC DNA]</scope>
    <source>
        <strain evidence="3 4">SPB151</strain>
    </source>
</reference>
<organism evidence="3 4">
    <name type="scientific">Kribbella qitaiheensis</name>
    <dbReference type="NCBI Taxonomy" id="1544730"/>
    <lineage>
        <taxon>Bacteria</taxon>
        <taxon>Bacillati</taxon>
        <taxon>Actinomycetota</taxon>
        <taxon>Actinomycetes</taxon>
        <taxon>Propionibacteriales</taxon>
        <taxon>Kribbellaceae</taxon>
        <taxon>Kribbella</taxon>
    </lineage>
</organism>
<keyword evidence="1" id="KW-1133">Transmembrane helix</keyword>
<evidence type="ECO:0000259" key="2">
    <source>
        <dbReference type="Pfam" id="PF01757"/>
    </source>
</evidence>
<feature type="transmembrane region" description="Helical" evidence="1">
    <location>
        <begin position="113"/>
        <end position="134"/>
    </location>
</feature>
<dbReference type="GO" id="GO:0016020">
    <property type="term" value="C:membrane"/>
    <property type="evidence" value="ECO:0007669"/>
    <property type="project" value="TreeGrafter"/>
</dbReference>
<feature type="transmembrane region" description="Helical" evidence="1">
    <location>
        <begin position="197"/>
        <end position="215"/>
    </location>
</feature>
<dbReference type="GO" id="GO:0016747">
    <property type="term" value="F:acyltransferase activity, transferring groups other than amino-acyl groups"/>
    <property type="evidence" value="ECO:0007669"/>
    <property type="project" value="InterPro"/>
</dbReference>
<dbReference type="Proteomes" id="UP000515563">
    <property type="component" value="Chromosome"/>
</dbReference>
<dbReference type="Pfam" id="PF01757">
    <property type="entry name" value="Acyl_transf_3"/>
    <property type="match status" value="1"/>
</dbReference>
<feature type="transmembrane region" description="Helical" evidence="1">
    <location>
        <begin position="66"/>
        <end position="83"/>
    </location>
</feature>
<feature type="transmembrane region" description="Helical" evidence="1">
    <location>
        <begin position="356"/>
        <end position="376"/>
    </location>
</feature>